<dbReference type="AlphaFoldDB" id="A0A708AJV6"/>
<comment type="caution">
    <text evidence="2">The sequence shown here is derived from an EMBL/GenBank/DDBJ whole genome shotgun (WGS) entry which is preliminary data.</text>
</comment>
<name>A0A708AJV6_SALTM</name>
<evidence type="ECO:0000313" key="1">
    <source>
        <dbReference type="EMBL" id="HAD0219407.1"/>
    </source>
</evidence>
<organism evidence="2">
    <name type="scientific">Salmonella typhimurium</name>
    <dbReference type="NCBI Taxonomy" id="90371"/>
    <lineage>
        <taxon>Bacteria</taxon>
        <taxon>Pseudomonadati</taxon>
        <taxon>Pseudomonadota</taxon>
        <taxon>Gammaproteobacteria</taxon>
        <taxon>Enterobacterales</taxon>
        <taxon>Enterobacteriaceae</taxon>
        <taxon>Salmonella</taxon>
    </lineage>
</organism>
<sequence>MAPQPPQLRKNFGDRTANHFAVFVTQPFRAIDKLAVQKTHEVRTYTNFTSFRLSCGLRRAKKPRNGGNFLDRMCNCNTVTRDAITITTWSGHPPRHPASVRTCSMWFPVHFHFLAHSLTTFGRWGCGERSDLSLDPVGIFFF</sequence>
<proteinExistence type="predicted"/>
<gene>
    <name evidence="2" type="ORF">G0M27_23615</name>
    <name evidence="1" type="ORF">GTH79_24060</name>
</gene>
<accession>A0A708AJV6</accession>
<reference evidence="2" key="1">
    <citation type="journal article" date="2018" name="Genome Biol.">
        <title>SKESA: strategic k-mer extension for scrupulous assemblies.</title>
        <authorList>
            <person name="Souvorov A."/>
            <person name="Agarwala R."/>
            <person name="Lipman D.J."/>
        </authorList>
    </citation>
    <scope>NUCLEOTIDE SEQUENCE</scope>
    <source>
        <strain evidence="2">La98</strain>
        <strain evidence="1">Tha70</strain>
    </source>
</reference>
<feature type="non-terminal residue" evidence="2">
    <location>
        <position position="142"/>
    </location>
</feature>
<evidence type="ECO:0000313" key="2">
    <source>
        <dbReference type="EMBL" id="HAD0309498.1"/>
    </source>
</evidence>
<protein>
    <submittedName>
        <fullName evidence="2">Uncharacterized protein</fullName>
    </submittedName>
</protein>
<reference evidence="2" key="2">
    <citation type="submission" date="2019-08" db="EMBL/GenBank/DDBJ databases">
        <authorList>
            <consortium name="NCBI Pathogen Detection Project"/>
        </authorList>
    </citation>
    <scope>NUCLEOTIDE SEQUENCE</scope>
    <source>
        <strain evidence="2">La98</strain>
        <strain evidence="1">Tha70</strain>
    </source>
</reference>
<dbReference type="EMBL" id="DAANKX010000073">
    <property type="protein sequence ID" value="HAD0309498.1"/>
    <property type="molecule type" value="Genomic_DNA"/>
</dbReference>
<dbReference type="EMBL" id="DAANKE010000079">
    <property type="protein sequence ID" value="HAD0219407.1"/>
    <property type="molecule type" value="Genomic_DNA"/>
</dbReference>